<keyword evidence="5" id="KW-0788">Thiol protease</keyword>
<dbReference type="SUPFAM" id="SSF54001">
    <property type="entry name" value="Cysteine proteinases"/>
    <property type="match status" value="1"/>
</dbReference>
<dbReference type="EMBL" id="NPJF01000037">
    <property type="protein sequence ID" value="OYP54914.1"/>
    <property type="molecule type" value="Genomic_DNA"/>
</dbReference>
<evidence type="ECO:0000256" key="3">
    <source>
        <dbReference type="ARBA" id="ARBA00022729"/>
    </source>
</evidence>
<dbReference type="InterPro" id="IPR000200">
    <property type="entry name" value="Peptidase_C10"/>
</dbReference>
<keyword evidence="3" id="KW-0732">Signal</keyword>
<dbReference type="InterPro" id="IPR044934">
    <property type="entry name" value="Streptopain_sf"/>
</dbReference>
<organism evidence="7 8">
    <name type="scientific">Segatella bryantii</name>
    <name type="common">Prevotella bryantii</name>
    <dbReference type="NCBI Taxonomy" id="77095"/>
    <lineage>
        <taxon>Bacteria</taxon>
        <taxon>Pseudomonadati</taxon>
        <taxon>Bacteroidota</taxon>
        <taxon>Bacteroidia</taxon>
        <taxon>Bacteroidales</taxon>
        <taxon>Prevotellaceae</taxon>
        <taxon>Segatella</taxon>
    </lineage>
</organism>
<evidence type="ECO:0000259" key="6">
    <source>
        <dbReference type="Pfam" id="PF13734"/>
    </source>
</evidence>
<evidence type="ECO:0000313" key="8">
    <source>
        <dbReference type="Proteomes" id="UP000216189"/>
    </source>
</evidence>
<gene>
    <name evidence="7" type="ORF">CIK91_08300</name>
</gene>
<sequence length="425" mass="47723">MKQFLSFLLLIVLLTGCRRKDVYLPDPIPGYEPTAEKSTHLTFDAAKDSLESILRSLSIQSTRANKGQIPQIAEGYSTQKLVSRSTSEENVDSNYVYVFNFKDNGGYAIMSNDTRLGPLLAITETGQLKKDSVINNPGFILFLEYTDASYNVLAKQGIPNHRIKDSIVYSPWSEEYIDLPEGPCKVQWGQGYPYNNFTPVMENGGHAPTGCVATAVAQIMSVFKYPASYQDLTFNWDAMNQGQDFYSVAKLMSALGTADNLNMQYKTNASSATISDIPRTFAHFGYSSSGQEVDYSYGAVLSEIRQGAPVLVSGSDLYKKHYVLGFEVSTDYLGHCWLIDGARELIRTMTDYSIYGKVEGISYEKKYYLHCNFGWSGNFDGYYYDGVFNPGRNMPNNMKTKPDNDFIGTPYDYKYHLKLITGIRK</sequence>
<comment type="similarity">
    <text evidence="1">Belongs to the peptidase C10 family.</text>
</comment>
<evidence type="ECO:0000256" key="2">
    <source>
        <dbReference type="ARBA" id="ARBA00022670"/>
    </source>
</evidence>
<feature type="domain" description="Spi protease inhibitor" evidence="6">
    <location>
        <begin position="76"/>
        <end position="144"/>
    </location>
</feature>
<protein>
    <recommendedName>
        <fullName evidence="6">Spi protease inhibitor domain-containing protein</fullName>
    </recommendedName>
</protein>
<dbReference type="Proteomes" id="UP000216189">
    <property type="component" value="Unassembled WGS sequence"/>
</dbReference>
<dbReference type="PROSITE" id="PS51257">
    <property type="entry name" value="PROKAR_LIPOPROTEIN"/>
    <property type="match status" value="1"/>
</dbReference>
<evidence type="ECO:0000256" key="1">
    <source>
        <dbReference type="ARBA" id="ARBA00009693"/>
    </source>
</evidence>
<proteinExistence type="inferred from homology"/>
<keyword evidence="2" id="KW-0645">Protease</keyword>
<dbReference type="PRINTS" id="PR00797">
    <property type="entry name" value="STREPTOPAIN"/>
</dbReference>
<evidence type="ECO:0000256" key="4">
    <source>
        <dbReference type="ARBA" id="ARBA00022801"/>
    </source>
</evidence>
<evidence type="ECO:0000313" key="7">
    <source>
        <dbReference type="EMBL" id="OYP54914.1"/>
    </source>
</evidence>
<dbReference type="Pfam" id="PF01640">
    <property type="entry name" value="Peptidase_C10"/>
    <property type="match status" value="1"/>
</dbReference>
<evidence type="ECO:0000256" key="5">
    <source>
        <dbReference type="ARBA" id="ARBA00022807"/>
    </source>
</evidence>
<name>A0ABX4EGQ1_SEGBR</name>
<reference evidence="7 8" key="1">
    <citation type="submission" date="2017-08" db="EMBL/GenBank/DDBJ databases">
        <title>Comparative genomics of non-oral Prevotella species.</title>
        <authorList>
            <person name="Accetto T."/>
            <person name="Nograsek B."/>
            <person name="Avgustin G."/>
        </authorList>
    </citation>
    <scope>NUCLEOTIDE SEQUENCE [LARGE SCALE GENOMIC DNA]</scope>
    <source>
        <strain evidence="7 8">TC1-1</strain>
    </source>
</reference>
<keyword evidence="8" id="KW-1185">Reference proteome</keyword>
<dbReference type="InterPro" id="IPR038765">
    <property type="entry name" value="Papain-like_cys_pep_sf"/>
</dbReference>
<dbReference type="RefSeq" id="WP_094448607.1">
    <property type="nucleotide sequence ID" value="NZ_CP091802.1"/>
</dbReference>
<dbReference type="Pfam" id="PF13734">
    <property type="entry name" value="Inhibitor_I69"/>
    <property type="match status" value="1"/>
</dbReference>
<dbReference type="Gene3D" id="3.90.70.50">
    <property type="entry name" value="Peptidase C10, streptopain"/>
    <property type="match status" value="2"/>
</dbReference>
<comment type="caution">
    <text evidence="7">The sequence shown here is derived from an EMBL/GenBank/DDBJ whole genome shotgun (WGS) entry which is preliminary data.</text>
</comment>
<accession>A0ABX4EGQ1</accession>
<dbReference type="InterPro" id="IPR025896">
    <property type="entry name" value="Spi_Prtas-inh"/>
</dbReference>
<keyword evidence="4" id="KW-0378">Hydrolase</keyword>